<evidence type="ECO:0000256" key="1">
    <source>
        <dbReference type="ARBA" id="ARBA00004651"/>
    </source>
</evidence>
<dbReference type="AlphaFoldDB" id="A0AAP2ZC64"/>
<feature type="transmembrane region" description="Helical" evidence="7">
    <location>
        <begin position="418"/>
        <end position="436"/>
    </location>
</feature>
<keyword evidence="3 7" id="KW-0812">Transmembrane</keyword>
<feature type="compositionally biased region" description="Basic and acidic residues" evidence="6">
    <location>
        <begin position="214"/>
        <end position="225"/>
    </location>
</feature>
<keyword evidence="2" id="KW-1003">Cell membrane</keyword>
<evidence type="ECO:0000259" key="8">
    <source>
        <dbReference type="PROSITE" id="PS50850"/>
    </source>
</evidence>
<dbReference type="PANTHER" id="PTHR43124">
    <property type="entry name" value="PURINE EFFLUX PUMP PBUE"/>
    <property type="match status" value="1"/>
</dbReference>
<proteinExistence type="predicted"/>
<evidence type="ECO:0000256" key="7">
    <source>
        <dbReference type="SAM" id="Phobius"/>
    </source>
</evidence>
<evidence type="ECO:0000313" key="10">
    <source>
        <dbReference type="Proteomes" id="UP001321047"/>
    </source>
</evidence>
<feature type="transmembrane region" description="Helical" evidence="7">
    <location>
        <begin position="57"/>
        <end position="76"/>
    </location>
</feature>
<evidence type="ECO:0000256" key="2">
    <source>
        <dbReference type="ARBA" id="ARBA00022475"/>
    </source>
</evidence>
<name>A0AAP2ZC64_9EURY</name>
<evidence type="ECO:0000256" key="6">
    <source>
        <dbReference type="SAM" id="MobiDB-lite"/>
    </source>
</evidence>
<dbReference type="SUPFAM" id="SSF103473">
    <property type="entry name" value="MFS general substrate transporter"/>
    <property type="match status" value="1"/>
</dbReference>
<gene>
    <name evidence="9" type="ORF">OB919_21330</name>
</gene>
<reference evidence="9 10" key="1">
    <citation type="submission" date="2022-09" db="EMBL/GenBank/DDBJ databases">
        <title>Enrichment on poylsaccharides allowed isolation of novel metabolic and taxonomic groups of Haloarchaea.</title>
        <authorList>
            <person name="Sorokin D.Y."/>
            <person name="Elcheninov A.G."/>
            <person name="Khizhniak T.V."/>
            <person name="Kolganova T.V."/>
            <person name="Kublanov I.V."/>
        </authorList>
    </citation>
    <scope>NUCLEOTIDE SEQUENCE [LARGE SCALE GENOMIC DNA]</scope>
    <source>
        <strain evidence="9 10">AArc-curdl1</strain>
    </source>
</reference>
<comment type="subcellular location">
    <subcellularLocation>
        <location evidence="1">Cell membrane</location>
        <topology evidence="1">Multi-pass membrane protein</topology>
    </subcellularLocation>
</comment>
<feature type="transmembrane region" description="Helical" evidence="7">
    <location>
        <begin position="25"/>
        <end position="45"/>
    </location>
</feature>
<keyword evidence="4 7" id="KW-1133">Transmembrane helix</keyword>
<dbReference type="PANTHER" id="PTHR43124:SF3">
    <property type="entry name" value="CHLORAMPHENICOL EFFLUX PUMP RV0191"/>
    <property type="match status" value="1"/>
</dbReference>
<feature type="transmembrane region" description="Helical" evidence="7">
    <location>
        <begin position="291"/>
        <end position="315"/>
    </location>
</feature>
<feature type="transmembrane region" description="Helical" evidence="7">
    <location>
        <begin position="88"/>
        <end position="108"/>
    </location>
</feature>
<feature type="transmembrane region" description="Helical" evidence="7">
    <location>
        <begin position="448"/>
        <end position="468"/>
    </location>
</feature>
<feature type="transmembrane region" description="Helical" evidence="7">
    <location>
        <begin position="114"/>
        <end position="140"/>
    </location>
</feature>
<dbReference type="Proteomes" id="UP001321047">
    <property type="component" value="Unassembled WGS sequence"/>
</dbReference>
<feature type="transmembrane region" description="Helical" evidence="7">
    <location>
        <begin position="183"/>
        <end position="202"/>
    </location>
</feature>
<organism evidence="9 10">
    <name type="scientific">Natronosalvus hydrolyticus</name>
    <dbReference type="NCBI Taxonomy" id="2979988"/>
    <lineage>
        <taxon>Archaea</taxon>
        <taxon>Methanobacteriati</taxon>
        <taxon>Methanobacteriota</taxon>
        <taxon>Stenosarchaea group</taxon>
        <taxon>Halobacteria</taxon>
        <taxon>Halobacteriales</taxon>
        <taxon>Natrialbaceae</taxon>
        <taxon>Natronosalvus</taxon>
    </lineage>
</organism>
<dbReference type="PROSITE" id="PS50850">
    <property type="entry name" value="MFS"/>
    <property type="match status" value="1"/>
</dbReference>
<dbReference type="EMBL" id="JAOPJZ010000046">
    <property type="protein sequence ID" value="MCU4754477.1"/>
    <property type="molecule type" value="Genomic_DNA"/>
</dbReference>
<comment type="caution">
    <text evidence="9">The sequence shown here is derived from an EMBL/GenBank/DDBJ whole genome shotgun (WGS) entry which is preliminary data.</text>
</comment>
<keyword evidence="10" id="KW-1185">Reference proteome</keyword>
<feature type="transmembrane region" description="Helical" evidence="7">
    <location>
        <begin position="152"/>
        <end position="177"/>
    </location>
</feature>
<sequence length="481" mass="49779">MSDSSPSSRSQTGSRLSSVSGLGQYDALVLTGLIWFLAKFLRYAFPPLFEPLQGSYGVSNTVLGLAFTGFMVVYAAMQFPSGVLADRIGSITVITAGVVLASSAALLLVFDSPFLVLVVAMLVMGAGTGAHKTVAVRLLARAYPARTGRALGFFDTVGTFGGVAAPMAVVFVASLSLATVSSWRLVFVAAGLVGLVLAGLFVTRAPKRLANTPPHERDDDSRDVAQSDDADGDSRKAVTESESDRPEHSSESGPEVDDERATSIGGQNPVGDESSAPGIRRYATLFRDPRFSAFVLATICFSFTYNGLVAFAPLYMTDEAGLELSTANLIYSALFAVSLIQLVTGEMADRVGTLPVIVTSLTVGSLALIAFVALTGVGSAFVLGGALVAVGLGSHGFRPVRGAYLMAAVPPSISGGSLGVVRTLLMGAGAIAPAIVGYLSETVGFRPAFWVLAASITIATLLCAALLVTDSSSFRLSSEST</sequence>
<keyword evidence="5 7" id="KW-0472">Membrane</keyword>
<feature type="domain" description="Major facilitator superfamily (MFS) profile" evidence="8">
    <location>
        <begin position="27"/>
        <end position="472"/>
    </location>
</feature>
<dbReference type="InterPro" id="IPR036259">
    <property type="entry name" value="MFS_trans_sf"/>
</dbReference>
<accession>A0AAP2ZC64</accession>
<dbReference type="Pfam" id="PF07690">
    <property type="entry name" value="MFS_1"/>
    <property type="match status" value="1"/>
</dbReference>
<dbReference type="InterPro" id="IPR011701">
    <property type="entry name" value="MFS"/>
</dbReference>
<dbReference type="GO" id="GO:0005886">
    <property type="term" value="C:plasma membrane"/>
    <property type="evidence" value="ECO:0007669"/>
    <property type="project" value="UniProtKB-SubCell"/>
</dbReference>
<protein>
    <submittedName>
        <fullName evidence="9">MFS transporter</fullName>
    </submittedName>
</protein>
<dbReference type="InterPro" id="IPR050189">
    <property type="entry name" value="MFS_Efflux_Transporters"/>
</dbReference>
<dbReference type="GO" id="GO:0022857">
    <property type="term" value="F:transmembrane transporter activity"/>
    <property type="evidence" value="ECO:0007669"/>
    <property type="project" value="InterPro"/>
</dbReference>
<feature type="compositionally biased region" description="Basic and acidic residues" evidence="6">
    <location>
        <begin position="232"/>
        <end position="250"/>
    </location>
</feature>
<dbReference type="Gene3D" id="1.20.1250.20">
    <property type="entry name" value="MFS general substrate transporter like domains"/>
    <property type="match status" value="1"/>
</dbReference>
<evidence type="ECO:0000256" key="5">
    <source>
        <dbReference type="ARBA" id="ARBA00023136"/>
    </source>
</evidence>
<evidence type="ECO:0000256" key="4">
    <source>
        <dbReference type="ARBA" id="ARBA00022989"/>
    </source>
</evidence>
<feature type="region of interest" description="Disordered" evidence="6">
    <location>
        <begin position="209"/>
        <end position="275"/>
    </location>
</feature>
<dbReference type="RefSeq" id="WP_342810775.1">
    <property type="nucleotide sequence ID" value="NZ_JAOPJZ010000046.1"/>
</dbReference>
<feature type="transmembrane region" description="Helical" evidence="7">
    <location>
        <begin position="327"/>
        <end position="344"/>
    </location>
</feature>
<dbReference type="InterPro" id="IPR020846">
    <property type="entry name" value="MFS_dom"/>
</dbReference>
<evidence type="ECO:0000313" key="9">
    <source>
        <dbReference type="EMBL" id="MCU4754477.1"/>
    </source>
</evidence>
<evidence type="ECO:0000256" key="3">
    <source>
        <dbReference type="ARBA" id="ARBA00022692"/>
    </source>
</evidence>